<dbReference type="InterPro" id="IPR058592">
    <property type="entry name" value="Gtf3_C"/>
</dbReference>
<dbReference type="GO" id="GO:0016740">
    <property type="term" value="F:transferase activity"/>
    <property type="evidence" value="ECO:0007669"/>
    <property type="project" value="UniProtKB-KW"/>
</dbReference>
<evidence type="ECO:0000313" key="5">
    <source>
        <dbReference type="Proteomes" id="UP000532121"/>
    </source>
</evidence>
<evidence type="ECO:0000256" key="1">
    <source>
        <dbReference type="ARBA" id="ARBA00022679"/>
    </source>
</evidence>
<evidence type="ECO:0000259" key="3">
    <source>
        <dbReference type="Pfam" id="PF26337"/>
    </source>
</evidence>
<evidence type="ECO:0000313" key="4">
    <source>
        <dbReference type="EMBL" id="NMD49575.1"/>
    </source>
</evidence>
<dbReference type="Pfam" id="PF26334">
    <property type="entry name" value="Gtf3_N"/>
    <property type="match status" value="1"/>
</dbReference>
<gene>
    <name evidence="4" type="ORF">HHO37_07855</name>
</gene>
<feature type="domain" description="Glucosyltransferase 3-like C-terminal" evidence="3">
    <location>
        <begin position="154"/>
        <end position="307"/>
    </location>
</feature>
<accession>A0A7X9LE58</accession>
<dbReference type="InterPro" id="IPR058591">
    <property type="entry name" value="Gtf3_N"/>
</dbReference>
<evidence type="ECO:0000259" key="2">
    <source>
        <dbReference type="Pfam" id="PF26334"/>
    </source>
</evidence>
<organism evidence="4 5">
    <name type="scientific">Streptococcus ratti</name>
    <dbReference type="NCBI Taxonomy" id="1341"/>
    <lineage>
        <taxon>Bacteria</taxon>
        <taxon>Bacillati</taxon>
        <taxon>Bacillota</taxon>
        <taxon>Bacilli</taxon>
        <taxon>Lactobacillales</taxon>
        <taxon>Streptococcaceae</taxon>
        <taxon>Streptococcus</taxon>
    </lineage>
</organism>
<dbReference type="Gene3D" id="3.40.50.2000">
    <property type="entry name" value="Glycogen Phosphorylase B"/>
    <property type="match status" value="2"/>
</dbReference>
<dbReference type="PIRSF" id="PIRSF007023">
    <property type="entry name" value="UDP-Galf_transf"/>
    <property type="match status" value="1"/>
</dbReference>
<sequence>MSQNMVTEIANSLGFKEIGIYNFCPDLSNKEAVFSRFDGMNAAVGSDDIVIIQSPTWNGTEYDLAYIRRLKIYSNIKLAVFIHDVIPLMFTNNFYLMDQTIEMYNLADLVIVPSQKMLDTLRGYGLTVEKVIIQHMWDHPTDLRLDSPKFERLINFAGSPDRFPFLYDWKYETNLRLFSDKRIDDPDLNIKSEGWHYSIDLLNSLSQNGGFGLVWPQGGDGNYYELNISYKLSTYLAAGIPVIVPKTLSNASIIEKNNLGFVVENLQEANDLVSIVSEDHYRFLLNNVWEYRELLIRGDYTRKLLIDTVHSLLTTD</sequence>
<dbReference type="AlphaFoldDB" id="A0A7X9LE58"/>
<dbReference type="Pfam" id="PF26337">
    <property type="entry name" value="Gtf3_C"/>
    <property type="match status" value="1"/>
</dbReference>
<dbReference type="SUPFAM" id="SSF53756">
    <property type="entry name" value="UDP-Glycosyltransferase/glycogen phosphorylase"/>
    <property type="match status" value="1"/>
</dbReference>
<feature type="domain" description="Glucosyltransferase 3-like N-terminal" evidence="2">
    <location>
        <begin position="2"/>
        <end position="136"/>
    </location>
</feature>
<reference evidence="4 5" key="1">
    <citation type="submission" date="2020-04" db="EMBL/GenBank/DDBJ databases">
        <title>MicrobeNet Type strains.</title>
        <authorList>
            <person name="Nicholson A.C."/>
        </authorList>
    </citation>
    <scope>NUCLEOTIDE SEQUENCE [LARGE SCALE GENOMIC DNA]</scope>
    <source>
        <strain evidence="4 5">DSM 22768</strain>
    </source>
</reference>
<dbReference type="Proteomes" id="UP000532121">
    <property type="component" value="Unassembled WGS sequence"/>
</dbReference>
<name>A0A7X9LE58_STRRT</name>
<dbReference type="EMBL" id="JABASA010000016">
    <property type="protein sequence ID" value="NMD49575.1"/>
    <property type="molecule type" value="Genomic_DNA"/>
</dbReference>
<comment type="caution">
    <text evidence="4">The sequence shown here is derived from an EMBL/GenBank/DDBJ whole genome shotgun (WGS) entry which is preliminary data.</text>
</comment>
<proteinExistence type="predicted"/>
<protein>
    <submittedName>
        <fullName evidence="4">Sugar transferase</fullName>
    </submittedName>
</protein>
<keyword evidence="1 4" id="KW-0808">Transferase</keyword>